<dbReference type="SMART" id="SM01010">
    <property type="entry name" value="AMPKBI"/>
    <property type="match status" value="1"/>
</dbReference>
<feature type="region of interest" description="Disordered" evidence="4">
    <location>
        <begin position="333"/>
        <end position="364"/>
    </location>
</feature>
<protein>
    <recommendedName>
        <fullName evidence="5">Association with the SNF1 complex (ASC) domain-containing protein</fullName>
    </recommendedName>
</protein>
<reference evidence="6 7" key="1">
    <citation type="submission" date="2015-01" db="EMBL/GenBank/DDBJ databases">
        <title>The Genome Sequence of Exophiala oligosperma CBS72588.</title>
        <authorList>
            <consortium name="The Broad Institute Genomics Platform"/>
            <person name="Cuomo C."/>
            <person name="de Hoog S."/>
            <person name="Gorbushina A."/>
            <person name="Stielow B."/>
            <person name="Teixiera M."/>
            <person name="Abouelleil A."/>
            <person name="Chapman S.B."/>
            <person name="Priest M."/>
            <person name="Young S.K."/>
            <person name="Wortman J."/>
            <person name="Nusbaum C."/>
            <person name="Birren B."/>
        </authorList>
    </citation>
    <scope>NUCLEOTIDE SEQUENCE [LARGE SCALE GENOMIC DNA]</scope>
    <source>
        <strain evidence="6 7">CBS 72588</strain>
    </source>
</reference>
<dbReference type="OrthoDB" id="531008at2759"/>
<feature type="compositionally biased region" description="Polar residues" evidence="4">
    <location>
        <begin position="338"/>
        <end position="347"/>
    </location>
</feature>
<dbReference type="Gene3D" id="6.20.250.60">
    <property type="match status" value="1"/>
</dbReference>
<dbReference type="FunFam" id="2.60.40.10:FF:000562">
    <property type="entry name" value="Snf1 kinase complex beta-subunit Gal83"/>
    <property type="match status" value="1"/>
</dbReference>
<dbReference type="SUPFAM" id="SSF81296">
    <property type="entry name" value="E set domains"/>
    <property type="match status" value="1"/>
</dbReference>
<evidence type="ECO:0000313" key="7">
    <source>
        <dbReference type="Proteomes" id="UP000053342"/>
    </source>
</evidence>
<dbReference type="InterPro" id="IPR032640">
    <property type="entry name" value="AMPK1_CBM"/>
</dbReference>
<dbReference type="PANTHER" id="PTHR10343">
    <property type="entry name" value="5'-AMP-ACTIVATED PROTEIN KINASE , BETA SUBUNIT"/>
    <property type="match status" value="1"/>
</dbReference>
<dbReference type="GO" id="GO:0031588">
    <property type="term" value="C:nucleotide-activated protein kinase complex"/>
    <property type="evidence" value="ECO:0007669"/>
    <property type="project" value="TreeGrafter"/>
</dbReference>
<dbReference type="EMBL" id="KN847334">
    <property type="protein sequence ID" value="KIW44813.1"/>
    <property type="molecule type" value="Genomic_DNA"/>
</dbReference>
<dbReference type="CDD" id="cd02859">
    <property type="entry name" value="E_set_AMPKbeta_like_N"/>
    <property type="match status" value="1"/>
</dbReference>
<evidence type="ECO:0000256" key="4">
    <source>
        <dbReference type="SAM" id="MobiDB-lite"/>
    </source>
</evidence>
<keyword evidence="3" id="KW-0963">Cytoplasm</keyword>
<keyword evidence="7" id="KW-1185">Reference proteome</keyword>
<dbReference type="AlphaFoldDB" id="A0A0D2DPQ8"/>
<dbReference type="GO" id="GO:0005737">
    <property type="term" value="C:cytoplasm"/>
    <property type="evidence" value="ECO:0007669"/>
    <property type="project" value="UniProtKB-SubCell"/>
</dbReference>
<dbReference type="RefSeq" id="XP_016265029.1">
    <property type="nucleotide sequence ID" value="XM_016404024.1"/>
</dbReference>
<dbReference type="Proteomes" id="UP000053342">
    <property type="component" value="Unassembled WGS sequence"/>
</dbReference>
<evidence type="ECO:0000256" key="1">
    <source>
        <dbReference type="ARBA" id="ARBA00004496"/>
    </source>
</evidence>
<comment type="subcellular location">
    <subcellularLocation>
        <location evidence="1">Cytoplasm</location>
    </subcellularLocation>
</comment>
<accession>A0A0D2DPQ8</accession>
<dbReference type="PANTHER" id="PTHR10343:SF84">
    <property type="entry name" value="5'-AMP-ACTIVATED PROTEIN KINASE SUBUNIT BETA-1"/>
    <property type="match status" value="1"/>
</dbReference>
<proteinExistence type="inferred from homology"/>
<evidence type="ECO:0000256" key="2">
    <source>
        <dbReference type="ARBA" id="ARBA00010926"/>
    </source>
</evidence>
<dbReference type="VEuPathDB" id="FungiDB:PV06_03257"/>
<name>A0A0D2DPQ8_9EURO</name>
<dbReference type="InterPro" id="IPR037256">
    <property type="entry name" value="ASC_dom_sf"/>
</dbReference>
<evidence type="ECO:0000259" key="5">
    <source>
        <dbReference type="SMART" id="SM01010"/>
    </source>
</evidence>
<dbReference type="Pfam" id="PF04739">
    <property type="entry name" value="AMPKBI"/>
    <property type="match status" value="1"/>
</dbReference>
<dbReference type="GO" id="GO:0007165">
    <property type="term" value="P:signal transduction"/>
    <property type="evidence" value="ECO:0007669"/>
    <property type="project" value="UniProtKB-ARBA"/>
</dbReference>
<sequence length="488" mass="53861">MGQQQSSEKSSGPRSGTPQAERDRRVNRRVSIQALSQGRSTPVDPSATKDTALAQTTTTPHLEKPALQQYLQASSSSSSSPEASARGAKLVERSGSRASRDNRHNESLLEHRPRQQRASVPVPQASGPVDVPVSRSKQDSSAEERFEDHHTSAYQDRRYTPVAQLRPPRLPLPIADVPIPESPTLAPVDKGNADVPIFETDEPLAGIESQLRRKSSMISTTTESEEEVGEELQPYAVEPANAQTVPTVIEWNHGGQRVYVTGTFANWERKYRLHPRKNGTGMFTTISLPSGTHHLKFVVDGEMVTSPDLPTAVDFNNFLVNYIEIATEDLAKQRRESAQQGNRSSTLAPEEHEQSASGAQTPEATDMEELLAEEIPPGDYRQLVPQCLVDVDLAEDTDDYNNAVKLIQEAQQPPALPLFLNRSILNGVLPVKDDNSVLTLPNHTVLNHLMTSSVKNGVLATSVTTRYRKKYVTTISFKPVPRFKTQFQ</sequence>
<dbReference type="Pfam" id="PF16561">
    <property type="entry name" value="AMPK1_CBM"/>
    <property type="match status" value="1"/>
</dbReference>
<dbReference type="HOGENOM" id="CLU_026512_0_0_1"/>
<dbReference type="InterPro" id="IPR050827">
    <property type="entry name" value="CRP1_MDG1_kinase"/>
</dbReference>
<dbReference type="SUPFAM" id="SSF160219">
    <property type="entry name" value="AMPKBI-like"/>
    <property type="match status" value="1"/>
</dbReference>
<feature type="domain" description="Association with the SNF1 complex (ASC)" evidence="5">
    <location>
        <begin position="373"/>
        <end position="480"/>
    </location>
</feature>
<dbReference type="GO" id="GO:0005634">
    <property type="term" value="C:nucleus"/>
    <property type="evidence" value="ECO:0007669"/>
    <property type="project" value="TreeGrafter"/>
</dbReference>
<dbReference type="InterPro" id="IPR013783">
    <property type="entry name" value="Ig-like_fold"/>
</dbReference>
<dbReference type="InterPro" id="IPR014756">
    <property type="entry name" value="Ig_E-set"/>
</dbReference>
<evidence type="ECO:0000256" key="3">
    <source>
        <dbReference type="ARBA" id="ARBA00022490"/>
    </source>
</evidence>
<comment type="similarity">
    <text evidence="2">Belongs to the 5'-AMP-activated protein kinase beta subunit family.</text>
</comment>
<organism evidence="6 7">
    <name type="scientific">Exophiala oligosperma</name>
    <dbReference type="NCBI Taxonomy" id="215243"/>
    <lineage>
        <taxon>Eukaryota</taxon>
        <taxon>Fungi</taxon>
        <taxon>Dikarya</taxon>
        <taxon>Ascomycota</taxon>
        <taxon>Pezizomycotina</taxon>
        <taxon>Eurotiomycetes</taxon>
        <taxon>Chaetothyriomycetidae</taxon>
        <taxon>Chaetothyriales</taxon>
        <taxon>Herpotrichiellaceae</taxon>
        <taxon>Exophiala</taxon>
    </lineage>
</organism>
<evidence type="ECO:0000313" key="6">
    <source>
        <dbReference type="EMBL" id="KIW44813.1"/>
    </source>
</evidence>
<dbReference type="GeneID" id="27355331"/>
<dbReference type="InterPro" id="IPR006828">
    <property type="entry name" value="ASC_dom"/>
</dbReference>
<feature type="compositionally biased region" description="Basic and acidic residues" evidence="4">
    <location>
        <begin position="89"/>
        <end position="113"/>
    </location>
</feature>
<feature type="compositionally biased region" description="Polar residues" evidence="4">
    <location>
        <begin position="1"/>
        <end position="18"/>
    </location>
</feature>
<dbReference type="Gene3D" id="2.60.40.10">
    <property type="entry name" value="Immunoglobulins"/>
    <property type="match status" value="1"/>
</dbReference>
<feature type="compositionally biased region" description="Basic and acidic residues" evidence="4">
    <location>
        <begin position="136"/>
        <end position="159"/>
    </location>
</feature>
<feature type="region of interest" description="Disordered" evidence="4">
    <location>
        <begin position="1"/>
        <end position="165"/>
    </location>
</feature>
<feature type="compositionally biased region" description="Low complexity" evidence="4">
    <location>
        <begin position="48"/>
        <end position="59"/>
    </location>
</feature>
<dbReference type="GO" id="GO:0019901">
    <property type="term" value="F:protein kinase binding"/>
    <property type="evidence" value="ECO:0007669"/>
    <property type="project" value="TreeGrafter"/>
</dbReference>
<dbReference type="STRING" id="215243.A0A0D2DPQ8"/>
<gene>
    <name evidence="6" type="ORF">PV06_03257</name>
</gene>